<keyword evidence="1" id="KW-0805">Transcription regulation</keyword>
<name>A0A543AUB7_9ACTN</name>
<dbReference type="InterPro" id="IPR001647">
    <property type="entry name" value="HTH_TetR"/>
</dbReference>
<dbReference type="AlphaFoldDB" id="A0A543AUB7"/>
<dbReference type="Pfam" id="PF00440">
    <property type="entry name" value="TetR_N"/>
    <property type="match status" value="1"/>
</dbReference>
<dbReference type="OrthoDB" id="3212503at2"/>
<dbReference type="Proteomes" id="UP000317043">
    <property type="component" value="Unassembled WGS sequence"/>
</dbReference>
<dbReference type="GO" id="GO:0003677">
    <property type="term" value="F:DNA binding"/>
    <property type="evidence" value="ECO:0007669"/>
    <property type="project" value="UniProtKB-UniRule"/>
</dbReference>
<dbReference type="InterPro" id="IPR036271">
    <property type="entry name" value="Tet_transcr_reg_TetR-rel_C_sf"/>
</dbReference>
<proteinExistence type="predicted"/>
<evidence type="ECO:0000256" key="2">
    <source>
        <dbReference type="ARBA" id="ARBA00023125"/>
    </source>
</evidence>
<dbReference type="RefSeq" id="WP_142037161.1">
    <property type="nucleotide sequence ID" value="NZ_JBHTGS010000001.1"/>
</dbReference>
<dbReference type="Gene3D" id="1.10.10.60">
    <property type="entry name" value="Homeodomain-like"/>
    <property type="match status" value="1"/>
</dbReference>
<sequence length="204" mass="21648">MTGARPVRQTQAERRARSRGALIEAAAVRLSAFGYAGLVLEQVARDAGYSRGAVYHQFAGKDELALAVVDWVAELWNVEVRGPATEQARPDEVLLSVARAHAVFCRREISQVMLTLRIEFLGRDHRIGSTVAEAVGEVEAWCAALVTEGRVSGRIPSGPPADATASAFLAVLEAVGVHGGGKPPHDVELAERAVRGVLGLPPAV</sequence>
<keyword evidence="2 4" id="KW-0238">DNA-binding</keyword>
<evidence type="ECO:0000256" key="1">
    <source>
        <dbReference type="ARBA" id="ARBA00023015"/>
    </source>
</evidence>
<keyword evidence="3" id="KW-0804">Transcription</keyword>
<organism evidence="6 7">
    <name type="scientific">Stackebrandtia endophytica</name>
    <dbReference type="NCBI Taxonomy" id="1496996"/>
    <lineage>
        <taxon>Bacteria</taxon>
        <taxon>Bacillati</taxon>
        <taxon>Actinomycetota</taxon>
        <taxon>Actinomycetes</taxon>
        <taxon>Glycomycetales</taxon>
        <taxon>Glycomycetaceae</taxon>
        <taxon>Stackebrandtia</taxon>
    </lineage>
</organism>
<reference evidence="6 7" key="1">
    <citation type="submission" date="2019-06" db="EMBL/GenBank/DDBJ databases">
        <title>Sequencing the genomes of 1000 actinobacteria strains.</title>
        <authorList>
            <person name="Klenk H.-P."/>
        </authorList>
    </citation>
    <scope>NUCLEOTIDE SEQUENCE [LARGE SCALE GENOMIC DNA]</scope>
    <source>
        <strain evidence="6 7">DSM 45928</strain>
    </source>
</reference>
<accession>A0A543AUB7</accession>
<dbReference type="Gene3D" id="1.10.357.10">
    <property type="entry name" value="Tetracycline Repressor, domain 2"/>
    <property type="match status" value="1"/>
</dbReference>
<dbReference type="PRINTS" id="PR00455">
    <property type="entry name" value="HTHTETR"/>
</dbReference>
<evidence type="ECO:0000259" key="5">
    <source>
        <dbReference type="PROSITE" id="PS50977"/>
    </source>
</evidence>
<protein>
    <submittedName>
        <fullName evidence="6">TetR family transcriptional regulator</fullName>
    </submittedName>
</protein>
<evidence type="ECO:0000313" key="6">
    <source>
        <dbReference type="EMBL" id="TQL76171.1"/>
    </source>
</evidence>
<evidence type="ECO:0000256" key="4">
    <source>
        <dbReference type="PROSITE-ProRule" id="PRU00335"/>
    </source>
</evidence>
<evidence type="ECO:0000313" key="7">
    <source>
        <dbReference type="Proteomes" id="UP000317043"/>
    </source>
</evidence>
<gene>
    <name evidence="6" type="ORF">FB566_1692</name>
</gene>
<evidence type="ECO:0000256" key="3">
    <source>
        <dbReference type="ARBA" id="ARBA00023163"/>
    </source>
</evidence>
<dbReference type="PROSITE" id="PS50977">
    <property type="entry name" value="HTH_TETR_2"/>
    <property type="match status" value="1"/>
</dbReference>
<feature type="DNA-binding region" description="H-T-H motif" evidence="4">
    <location>
        <begin position="39"/>
        <end position="58"/>
    </location>
</feature>
<dbReference type="EMBL" id="VFOW01000001">
    <property type="protein sequence ID" value="TQL76171.1"/>
    <property type="molecule type" value="Genomic_DNA"/>
</dbReference>
<feature type="domain" description="HTH tetR-type" evidence="5">
    <location>
        <begin position="16"/>
        <end position="76"/>
    </location>
</feature>
<dbReference type="SUPFAM" id="SSF46689">
    <property type="entry name" value="Homeodomain-like"/>
    <property type="match status" value="1"/>
</dbReference>
<keyword evidence="7" id="KW-1185">Reference proteome</keyword>
<dbReference type="SUPFAM" id="SSF48498">
    <property type="entry name" value="Tetracyclin repressor-like, C-terminal domain"/>
    <property type="match status" value="1"/>
</dbReference>
<comment type="caution">
    <text evidence="6">The sequence shown here is derived from an EMBL/GenBank/DDBJ whole genome shotgun (WGS) entry which is preliminary data.</text>
</comment>
<dbReference type="PANTHER" id="PTHR47506:SF3">
    <property type="entry name" value="HTH-TYPE TRANSCRIPTIONAL REGULATOR LMRA"/>
    <property type="match status" value="1"/>
</dbReference>
<dbReference type="PANTHER" id="PTHR47506">
    <property type="entry name" value="TRANSCRIPTIONAL REGULATORY PROTEIN"/>
    <property type="match status" value="1"/>
</dbReference>
<dbReference type="InterPro" id="IPR009057">
    <property type="entry name" value="Homeodomain-like_sf"/>
</dbReference>
<dbReference type="InParanoid" id="A0A543AUB7"/>